<gene>
    <name evidence="1" type="ORF">XELAEV_18014006mg</name>
</gene>
<protein>
    <submittedName>
        <fullName evidence="1">Uncharacterized protein</fullName>
    </submittedName>
</protein>
<sequence length="68" mass="7603">MHCERNPIIQCSRCPFVECHSLGNSCYPCTHPNMSSYLHLFGLDITVAARIALWQDGCCPGLNLHSCH</sequence>
<evidence type="ECO:0000313" key="1">
    <source>
        <dbReference type="EMBL" id="OCT96330.1"/>
    </source>
</evidence>
<proteinExistence type="predicted"/>
<accession>A0A974DRT4</accession>
<dbReference type="EMBL" id="CM004468">
    <property type="protein sequence ID" value="OCT96330.1"/>
    <property type="molecule type" value="Genomic_DNA"/>
</dbReference>
<name>A0A974DRT4_XENLA</name>
<dbReference type="AlphaFoldDB" id="A0A974DRT4"/>
<dbReference type="Proteomes" id="UP000694892">
    <property type="component" value="Chromosome 2L"/>
</dbReference>
<reference evidence="2" key="1">
    <citation type="journal article" date="2016" name="Nature">
        <title>Genome evolution in the allotetraploid frog Xenopus laevis.</title>
        <authorList>
            <person name="Session A.M."/>
            <person name="Uno Y."/>
            <person name="Kwon T."/>
            <person name="Chapman J.A."/>
            <person name="Toyoda A."/>
            <person name="Takahashi S."/>
            <person name="Fukui A."/>
            <person name="Hikosaka A."/>
            <person name="Suzuki A."/>
            <person name="Kondo M."/>
            <person name="van Heeringen S.J."/>
            <person name="Quigley I."/>
            <person name="Heinz S."/>
            <person name="Ogino H."/>
            <person name="Ochi H."/>
            <person name="Hellsten U."/>
            <person name="Lyons J.B."/>
            <person name="Simakov O."/>
            <person name="Putnam N."/>
            <person name="Stites J."/>
            <person name="Kuroki Y."/>
            <person name="Tanaka T."/>
            <person name="Michiue T."/>
            <person name="Watanabe M."/>
            <person name="Bogdanovic O."/>
            <person name="Lister R."/>
            <person name="Georgiou G."/>
            <person name="Paranjpe S.S."/>
            <person name="van Kruijsbergen I."/>
            <person name="Shu S."/>
            <person name="Carlson J."/>
            <person name="Kinoshita T."/>
            <person name="Ohta Y."/>
            <person name="Mawaribuchi S."/>
            <person name="Jenkins J."/>
            <person name="Grimwood J."/>
            <person name="Schmutz J."/>
            <person name="Mitros T."/>
            <person name="Mozaffari S.V."/>
            <person name="Suzuki Y."/>
            <person name="Haramoto Y."/>
            <person name="Yamamoto T.S."/>
            <person name="Takagi C."/>
            <person name="Heald R."/>
            <person name="Miller K."/>
            <person name="Haudenschild C."/>
            <person name="Kitzman J."/>
            <person name="Nakayama T."/>
            <person name="Izutsu Y."/>
            <person name="Robert J."/>
            <person name="Fortriede J."/>
            <person name="Burns K."/>
            <person name="Lotay V."/>
            <person name="Karimi K."/>
            <person name="Yasuoka Y."/>
            <person name="Dichmann D.S."/>
            <person name="Flajnik M.F."/>
            <person name="Houston D.W."/>
            <person name="Shendure J."/>
            <person name="DuPasquier L."/>
            <person name="Vize P.D."/>
            <person name="Zorn A.M."/>
            <person name="Ito M."/>
            <person name="Marcotte E.M."/>
            <person name="Wallingford J.B."/>
            <person name="Ito Y."/>
            <person name="Asashima M."/>
            <person name="Ueno N."/>
            <person name="Matsuda Y."/>
            <person name="Veenstra G.J."/>
            <person name="Fujiyama A."/>
            <person name="Harland R.M."/>
            <person name="Taira M."/>
            <person name="Rokhsar D.S."/>
        </authorList>
    </citation>
    <scope>NUCLEOTIDE SEQUENCE [LARGE SCALE GENOMIC DNA]</scope>
    <source>
        <strain evidence="2">J</strain>
    </source>
</reference>
<evidence type="ECO:0000313" key="2">
    <source>
        <dbReference type="Proteomes" id="UP000694892"/>
    </source>
</evidence>
<organism evidence="1 2">
    <name type="scientific">Xenopus laevis</name>
    <name type="common">African clawed frog</name>
    <dbReference type="NCBI Taxonomy" id="8355"/>
    <lineage>
        <taxon>Eukaryota</taxon>
        <taxon>Metazoa</taxon>
        <taxon>Chordata</taxon>
        <taxon>Craniata</taxon>
        <taxon>Vertebrata</taxon>
        <taxon>Euteleostomi</taxon>
        <taxon>Amphibia</taxon>
        <taxon>Batrachia</taxon>
        <taxon>Anura</taxon>
        <taxon>Pipoidea</taxon>
        <taxon>Pipidae</taxon>
        <taxon>Xenopodinae</taxon>
        <taxon>Xenopus</taxon>
        <taxon>Xenopus</taxon>
    </lineage>
</organism>